<reference evidence="2" key="1">
    <citation type="submission" date="2022-08" db="EMBL/GenBank/DDBJ databases">
        <title>Complete genome sequence of Mycoplasma molare type strain H 542.</title>
        <authorList>
            <person name="Spergser J."/>
        </authorList>
    </citation>
    <scope>NUCLEOTIDE SEQUENCE</scope>
    <source>
        <strain evidence="2">H 542</strain>
    </source>
</reference>
<organism evidence="2 3">
    <name type="scientific">Mesomycoplasma molare</name>
    <dbReference type="NCBI Taxonomy" id="171288"/>
    <lineage>
        <taxon>Bacteria</taxon>
        <taxon>Bacillati</taxon>
        <taxon>Mycoplasmatota</taxon>
        <taxon>Mycoplasmoidales</taxon>
        <taxon>Metamycoplasmataceae</taxon>
        <taxon>Mesomycoplasma</taxon>
    </lineage>
</organism>
<keyword evidence="1" id="KW-0472">Membrane</keyword>
<keyword evidence="1" id="KW-0812">Transmembrane</keyword>
<proteinExistence type="predicted"/>
<evidence type="ECO:0000256" key="1">
    <source>
        <dbReference type="SAM" id="Phobius"/>
    </source>
</evidence>
<dbReference type="Proteomes" id="UP001058364">
    <property type="component" value="Chromosome"/>
</dbReference>
<keyword evidence="1" id="KW-1133">Transmembrane helix</keyword>
<feature type="transmembrane region" description="Helical" evidence="1">
    <location>
        <begin position="6"/>
        <end position="27"/>
    </location>
</feature>
<gene>
    <name evidence="2" type="ORF">NX772_00150</name>
</gene>
<evidence type="ECO:0000313" key="2">
    <source>
        <dbReference type="EMBL" id="UWD34232.1"/>
    </source>
</evidence>
<accession>A0ABY5TU84</accession>
<protein>
    <submittedName>
        <fullName evidence="2">Uncharacterized protein</fullName>
    </submittedName>
</protein>
<evidence type="ECO:0000313" key="3">
    <source>
        <dbReference type="Proteomes" id="UP001058364"/>
    </source>
</evidence>
<feature type="transmembrane region" description="Helical" evidence="1">
    <location>
        <begin position="75"/>
        <end position="95"/>
    </location>
</feature>
<name>A0ABY5TU84_9BACT</name>
<sequence length="234" mass="27958">MIYLSIVLLLIPFVTEMLITHLFLIALENKRFILFLPSINKKIKILSKQKKPVYVNGMFREGLKIWDKKISKLQFIPYVLIIIFISCVPLGLFLGKEVFIKEDLLSNVIVLFIFSINLYLIFYISYFIVVPKLQFKKVYKLLDNWHFSKEKLFFDREYNYSDEEIYGDLKARVQQGFVPTSFKKLSKSFAKEKDISWFYTLIWGVHLPELKKTIQSPKYEYLYQEFTNLLNKPQ</sequence>
<dbReference type="RefSeq" id="WP_027123325.1">
    <property type="nucleotide sequence ID" value="NZ_CP103423.1"/>
</dbReference>
<feature type="transmembrane region" description="Helical" evidence="1">
    <location>
        <begin position="107"/>
        <end position="130"/>
    </location>
</feature>
<keyword evidence="3" id="KW-1185">Reference proteome</keyword>
<dbReference type="EMBL" id="CP103423">
    <property type="protein sequence ID" value="UWD34232.1"/>
    <property type="molecule type" value="Genomic_DNA"/>
</dbReference>